<evidence type="ECO:0000256" key="1">
    <source>
        <dbReference type="ARBA" id="ARBA00022741"/>
    </source>
</evidence>
<dbReference type="InterPro" id="IPR038718">
    <property type="entry name" value="SNF2-like_sf"/>
</dbReference>
<proteinExistence type="predicted"/>
<dbReference type="SMART" id="SM00487">
    <property type="entry name" value="DEXDc"/>
    <property type="match status" value="1"/>
</dbReference>
<dbReference type="EMBL" id="VFOP01000001">
    <property type="protein sequence ID" value="TQL51827.1"/>
    <property type="molecule type" value="Genomic_DNA"/>
</dbReference>
<organism evidence="7 8">
    <name type="scientific">Ornithinicoccus hortensis</name>
    <dbReference type="NCBI Taxonomy" id="82346"/>
    <lineage>
        <taxon>Bacteria</taxon>
        <taxon>Bacillati</taxon>
        <taxon>Actinomycetota</taxon>
        <taxon>Actinomycetes</taxon>
        <taxon>Micrococcales</taxon>
        <taxon>Intrasporangiaceae</taxon>
        <taxon>Ornithinicoccus</taxon>
    </lineage>
</organism>
<dbReference type="InterPro" id="IPR057342">
    <property type="entry name" value="DEXDc_RapA"/>
</dbReference>
<protein>
    <submittedName>
        <fullName evidence="7">Type III restriction/modification enzyme restriction subunit</fullName>
    </submittedName>
</protein>
<evidence type="ECO:0000256" key="4">
    <source>
        <dbReference type="ARBA" id="ARBA00022840"/>
    </source>
</evidence>
<dbReference type="Gene3D" id="3.40.50.10810">
    <property type="entry name" value="Tandem AAA-ATPase domain"/>
    <property type="match status" value="1"/>
</dbReference>
<feature type="domain" description="Helicase ATP-binding" evidence="5">
    <location>
        <begin position="113"/>
        <end position="287"/>
    </location>
</feature>
<dbReference type="SMART" id="SM00490">
    <property type="entry name" value="HELICc"/>
    <property type="match status" value="1"/>
</dbReference>
<dbReference type="SUPFAM" id="SSF52540">
    <property type="entry name" value="P-loop containing nucleoside triphosphate hydrolases"/>
    <property type="match status" value="2"/>
</dbReference>
<dbReference type="Gene3D" id="3.40.50.300">
    <property type="entry name" value="P-loop containing nucleotide triphosphate hydrolases"/>
    <property type="match status" value="1"/>
</dbReference>
<keyword evidence="4" id="KW-0067">ATP-binding</keyword>
<keyword evidence="1" id="KW-0547">Nucleotide-binding</keyword>
<dbReference type="InterPro" id="IPR014001">
    <property type="entry name" value="Helicase_ATP-bd"/>
</dbReference>
<dbReference type="CDD" id="cd18793">
    <property type="entry name" value="SF2_C_SNF"/>
    <property type="match status" value="1"/>
</dbReference>
<dbReference type="Pfam" id="PF00271">
    <property type="entry name" value="Helicase_C"/>
    <property type="match status" value="1"/>
</dbReference>
<dbReference type="GO" id="GO:0016787">
    <property type="term" value="F:hydrolase activity"/>
    <property type="evidence" value="ECO:0007669"/>
    <property type="project" value="UniProtKB-KW"/>
</dbReference>
<dbReference type="PROSITE" id="PS51194">
    <property type="entry name" value="HELICASE_CTER"/>
    <property type="match status" value="1"/>
</dbReference>
<dbReference type="RefSeq" id="WP_141785780.1">
    <property type="nucleotide sequence ID" value="NZ_VFOP01000001.1"/>
</dbReference>
<name>A0A542YUR9_9MICO</name>
<evidence type="ECO:0000313" key="8">
    <source>
        <dbReference type="Proteomes" id="UP000319516"/>
    </source>
</evidence>
<keyword evidence="3" id="KW-0347">Helicase</keyword>
<dbReference type="InterPro" id="IPR049730">
    <property type="entry name" value="SNF2/RAD54-like_C"/>
</dbReference>
<dbReference type="PANTHER" id="PTHR45766">
    <property type="entry name" value="DNA ANNEALING HELICASE AND ENDONUCLEASE ZRANB3 FAMILY MEMBER"/>
    <property type="match status" value="1"/>
</dbReference>
<keyword evidence="8" id="KW-1185">Reference proteome</keyword>
<dbReference type="GO" id="GO:0005524">
    <property type="term" value="F:ATP binding"/>
    <property type="evidence" value="ECO:0007669"/>
    <property type="project" value="InterPro"/>
</dbReference>
<evidence type="ECO:0000259" key="6">
    <source>
        <dbReference type="PROSITE" id="PS51194"/>
    </source>
</evidence>
<dbReference type="Pfam" id="PF04851">
    <property type="entry name" value="ResIII"/>
    <property type="match status" value="1"/>
</dbReference>
<evidence type="ECO:0000256" key="2">
    <source>
        <dbReference type="ARBA" id="ARBA00022801"/>
    </source>
</evidence>
<dbReference type="Proteomes" id="UP000319516">
    <property type="component" value="Unassembled WGS sequence"/>
</dbReference>
<accession>A0A542YUR9</accession>
<keyword evidence="2" id="KW-0378">Hydrolase</keyword>
<dbReference type="AlphaFoldDB" id="A0A542YUR9"/>
<evidence type="ECO:0000256" key="3">
    <source>
        <dbReference type="ARBA" id="ARBA00022806"/>
    </source>
</evidence>
<evidence type="ECO:0000259" key="5">
    <source>
        <dbReference type="PROSITE" id="PS51192"/>
    </source>
</evidence>
<dbReference type="PANTHER" id="PTHR45766:SF6">
    <property type="entry name" value="SWI_SNF-RELATED MATRIX-ASSOCIATED ACTIN-DEPENDENT REGULATOR OF CHROMATIN SUBFAMILY A-LIKE PROTEIN 1"/>
    <property type="match status" value="1"/>
</dbReference>
<dbReference type="GO" id="GO:0003677">
    <property type="term" value="F:DNA binding"/>
    <property type="evidence" value="ECO:0007669"/>
    <property type="project" value="InterPro"/>
</dbReference>
<dbReference type="PROSITE" id="PS51192">
    <property type="entry name" value="HELICASE_ATP_BIND_1"/>
    <property type="match status" value="1"/>
</dbReference>
<feature type="domain" description="Helicase C-terminal" evidence="6">
    <location>
        <begin position="482"/>
        <end position="636"/>
    </location>
</feature>
<dbReference type="InterPro" id="IPR001650">
    <property type="entry name" value="Helicase_C-like"/>
</dbReference>
<comment type="caution">
    <text evidence="7">The sequence shown here is derived from an EMBL/GenBank/DDBJ whole genome shotgun (WGS) entry which is preliminary data.</text>
</comment>
<gene>
    <name evidence="7" type="ORF">FB467_2991</name>
</gene>
<dbReference type="CDD" id="cd18011">
    <property type="entry name" value="DEXDc_RapA"/>
    <property type="match status" value="1"/>
</dbReference>
<evidence type="ECO:0000313" key="7">
    <source>
        <dbReference type="EMBL" id="TQL51827.1"/>
    </source>
</evidence>
<dbReference type="InterPro" id="IPR006935">
    <property type="entry name" value="Helicase/UvrB_N"/>
</dbReference>
<reference evidence="7 8" key="1">
    <citation type="submission" date="2019-06" db="EMBL/GenBank/DDBJ databases">
        <title>Sequencing the genomes of 1000 actinobacteria strains.</title>
        <authorList>
            <person name="Klenk H.-P."/>
        </authorList>
    </citation>
    <scope>NUCLEOTIDE SEQUENCE [LARGE SCALE GENOMIC DNA]</scope>
    <source>
        <strain evidence="7 8">DSM 12335</strain>
    </source>
</reference>
<dbReference type="OrthoDB" id="9814088at2"/>
<sequence length="929" mass="102983">MADLLGLAPGAFVDGVVAGESVKVLTVRQTGETALVSFERASGARGSAFLSREQLSQVRPARRRPTWHAAWPDVRLGLQALGIVAAPHQGRLLAVSSSNVTPLPHQVQAVYREMLPQDRLRFLLADDPGAGKTIMTGLYLKELLSAHRVSRVLIVAPGSLVEQWVEEMWTRFGLSFTELGIEHLDRTDPVHVTVAPAGPLVVARLDQVSRNPEMKNAVLDSGFDLVVVDEAHKMSARDWGNRTIRSKRYELGMDLADRTEHLLLLTATPHNGKPADFAHFMRLLGVEIERGMPLLDRAPVRRLVKEQLVHADGSRLFPPRVASTLTYSMAGPEQGLYEAVTEYVADEMNKVMDESVRRHVGFAMLVLQRRLASSPEAILRSLERRLDLLHGQLERAREAEQDLGRLLEASIRVGGDAGQDLFEDDEEVDDDLQSDVSSARTPAELQTEILVLQRLVERARRVRAEGIDRKWEALRELLTSADMTDASGFRRKIIVFTEHRDTLHYLEDRLGEILRPGEHVAVIHGQTARHERRHAQHEFTRDPACSILLATDAAGEGVNLQVANLMVNYDIPWNPNRLEQRFGRIHRIGQDRTCHLWNLVASDTREGAVFETILGKLQVQREALGDRVFDVLGEVLTGAELSRILAAAVRGQDQREGMSLIEERLDRGLAEEVASRAASTTEFTQTDLEAIQRELVWAEAFDPQARMVPEFAQHALRRYGAEVHEVGQSTWTVPYVPARLADMPGVDRRYGRLHLTRTGLDADEAGTSQYLAPGHPLLTALTSAVLEELQHTLRDGIVLIDPTSATDYLLVTTTEEGYPQTWRHNPDGSTVEVAVGAGLELQVGSEAASAWHEEVAAEPTVVSERAALVVAVRGTSDRESAARLRTRLADLEESLSRRGRVIRARQGDGFDLAVEHGGEVDFVSLEAGV</sequence>
<dbReference type="InterPro" id="IPR027417">
    <property type="entry name" value="P-loop_NTPase"/>
</dbReference>